<dbReference type="EC" id="2.7.13.3" evidence="3"/>
<feature type="domain" description="HAMP" evidence="17">
    <location>
        <begin position="218"/>
        <end position="271"/>
    </location>
</feature>
<dbReference type="InterPro" id="IPR004358">
    <property type="entry name" value="Sig_transdc_His_kin-like_C"/>
</dbReference>
<dbReference type="PANTHER" id="PTHR44936">
    <property type="entry name" value="SENSOR PROTEIN CREC"/>
    <property type="match status" value="1"/>
</dbReference>
<dbReference type="CDD" id="cd00082">
    <property type="entry name" value="HisKA"/>
    <property type="match status" value="1"/>
</dbReference>
<dbReference type="InterPro" id="IPR050980">
    <property type="entry name" value="2C_sensor_his_kinase"/>
</dbReference>
<evidence type="ECO:0000259" key="16">
    <source>
        <dbReference type="PROSITE" id="PS50109"/>
    </source>
</evidence>
<gene>
    <name evidence="18" type="ORF">ACFFUV_14310</name>
</gene>
<comment type="caution">
    <text evidence="18">The sequence shown here is derived from an EMBL/GenBank/DDBJ whole genome shotgun (WGS) entry which is preliminary data.</text>
</comment>
<keyword evidence="4" id="KW-1003">Cell membrane</keyword>
<evidence type="ECO:0000256" key="6">
    <source>
        <dbReference type="ARBA" id="ARBA00022553"/>
    </source>
</evidence>
<dbReference type="InterPro" id="IPR003661">
    <property type="entry name" value="HisK_dim/P_dom"/>
</dbReference>
<dbReference type="PROSITE" id="PS50109">
    <property type="entry name" value="HIS_KIN"/>
    <property type="match status" value="1"/>
</dbReference>
<keyword evidence="13" id="KW-0902">Two-component regulatory system</keyword>
<comment type="subcellular location">
    <subcellularLocation>
        <location evidence="2">Cell inner membrane</location>
        <topology evidence="2">Multi-pass membrane protein</topology>
    </subcellularLocation>
</comment>
<dbReference type="PRINTS" id="PR00344">
    <property type="entry name" value="BCTRLSENSOR"/>
</dbReference>
<keyword evidence="10 18" id="KW-0418">Kinase</keyword>
<keyword evidence="14 15" id="KW-0472">Membrane</keyword>
<dbReference type="InterPro" id="IPR003660">
    <property type="entry name" value="HAMP_dom"/>
</dbReference>
<keyword evidence="6" id="KW-0597">Phosphoprotein</keyword>
<feature type="transmembrane region" description="Helical" evidence="15">
    <location>
        <begin position="12"/>
        <end position="33"/>
    </location>
</feature>
<feature type="domain" description="Histidine kinase" evidence="16">
    <location>
        <begin position="279"/>
        <end position="479"/>
    </location>
</feature>
<dbReference type="InterPro" id="IPR005467">
    <property type="entry name" value="His_kinase_dom"/>
</dbReference>
<dbReference type="Gene3D" id="6.10.340.10">
    <property type="match status" value="1"/>
</dbReference>
<accession>A0ABV5HQC2</accession>
<evidence type="ECO:0000313" key="18">
    <source>
        <dbReference type="EMBL" id="MFB9136142.1"/>
    </source>
</evidence>
<keyword evidence="9" id="KW-0547">Nucleotide-binding</keyword>
<dbReference type="Pfam" id="PF02518">
    <property type="entry name" value="HATPase_c"/>
    <property type="match status" value="1"/>
</dbReference>
<evidence type="ECO:0000256" key="11">
    <source>
        <dbReference type="ARBA" id="ARBA00022840"/>
    </source>
</evidence>
<evidence type="ECO:0000256" key="15">
    <source>
        <dbReference type="SAM" id="Phobius"/>
    </source>
</evidence>
<dbReference type="EMBL" id="JBHMEP010000004">
    <property type="protein sequence ID" value="MFB9136142.1"/>
    <property type="molecule type" value="Genomic_DNA"/>
</dbReference>
<keyword evidence="12 15" id="KW-1133">Transmembrane helix</keyword>
<dbReference type="RefSeq" id="WP_390194109.1">
    <property type="nucleotide sequence ID" value="NZ_JBHMEP010000004.1"/>
</dbReference>
<protein>
    <recommendedName>
        <fullName evidence="3">histidine kinase</fullName>
        <ecNumber evidence="3">2.7.13.3</ecNumber>
    </recommendedName>
</protein>
<evidence type="ECO:0000256" key="2">
    <source>
        <dbReference type="ARBA" id="ARBA00004429"/>
    </source>
</evidence>
<dbReference type="Gene3D" id="3.30.565.10">
    <property type="entry name" value="Histidine kinase-like ATPase, C-terminal domain"/>
    <property type="match status" value="1"/>
</dbReference>
<evidence type="ECO:0000256" key="4">
    <source>
        <dbReference type="ARBA" id="ARBA00022475"/>
    </source>
</evidence>
<evidence type="ECO:0000256" key="10">
    <source>
        <dbReference type="ARBA" id="ARBA00022777"/>
    </source>
</evidence>
<evidence type="ECO:0000256" key="14">
    <source>
        <dbReference type="ARBA" id="ARBA00023136"/>
    </source>
</evidence>
<evidence type="ECO:0000313" key="19">
    <source>
        <dbReference type="Proteomes" id="UP001589645"/>
    </source>
</evidence>
<dbReference type="Gene3D" id="1.10.287.130">
    <property type="match status" value="1"/>
</dbReference>
<keyword evidence="8 15" id="KW-0812">Transmembrane</keyword>
<evidence type="ECO:0000256" key="5">
    <source>
        <dbReference type="ARBA" id="ARBA00022519"/>
    </source>
</evidence>
<dbReference type="InterPro" id="IPR036890">
    <property type="entry name" value="HATPase_C_sf"/>
</dbReference>
<reference evidence="18 19" key="1">
    <citation type="submission" date="2024-09" db="EMBL/GenBank/DDBJ databases">
        <authorList>
            <person name="Sun Q."/>
            <person name="Mori K."/>
        </authorList>
    </citation>
    <scope>NUCLEOTIDE SEQUENCE [LARGE SCALE GENOMIC DNA]</scope>
    <source>
        <strain evidence="18 19">CECT 8064</strain>
    </source>
</reference>
<dbReference type="SUPFAM" id="SSF47384">
    <property type="entry name" value="Homodimeric domain of signal transducing histidine kinase"/>
    <property type="match status" value="1"/>
</dbReference>
<evidence type="ECO:0000256" key="3">
    <source>
        <dbReference type="ARBA" id="ARBA00012438"/>
    </source>
</evidence>
<dbReference type="InterPro" id="IPR036097">
    <property type="entry name" value="HisK_dim/P_sf"/>
</dbReference>
<keyword evidence="7" id="KW-0808">Transferase</keyword>
<organism evidence="18 19">
    <name type="scientific">Vibrio olivae</name>
    <dbReference type="NCBI Taxonomy" id="1243002"/>
    <lineage>
        <taxon>Bacteria</taxon>
        <taxon>Pseudomonadati</taxon>
        <taxon>Pseudomonadota</taxon>
        <taxon>Gammaproteobacteria</taxon>
        <taxon>Vibrionales</taxon>
        <taxon>Vibrionaceae</taxon>
        <taxon>Vibrio</taxon>
    </lineage>
</organism>
<name>A0ABV5HQC2_9VIBR</name>
<dbReference type="SUPFAM" id="SSF55874">
    <property type="entry name" value="ATPase domain of HSP90 chaperone/DNA topoisomerase II/histidine kinase"/>
    <property type="match status" value="1"/>
</dbReference>
<evidence type="ECO:0000256" key="1">
    <source>
        <dbReference type="ARBA" id="ARBA00000085"/>
    </source>
</evidence>
<dbReference type="PROSITE" id="PS50885">
    <property type="entry name" value="HAMP"/>
    <property type="match status" value="1"/>
</dbReference>
<feature type="transmembrane region" description="Helical" evidence="15">
    <location>
        <begin position="194"/>
        <end position="217"/>
    </location>
</feature>
<keyword evidence="11" id="KW-0067">ATP-binding</keyword>
<dbReference type="SMART" id="SM00387">
    <property type="entry name" value="HATPase_c"/>
    <property type="match status" value="1"/>
</dbReference>
<keyword evidence="19" id="KW-1185">Reference proteome</keyword>
<dbReference type="Proteomes" id="UP001589645">
    <property type="component" value="Unassembled WGS sequence"/>
</dbReference>
<evidence type="ECO:0000256" key="9">
    <source>
        <dbReference type="ARBA" id="ARBA00022741"/>
    </source>
</evidence>
<keyword evidence="5" id="KW-0997">Cell inner membrane</keyword>
<dbReference type="InterPro" id="IPR003594">
    <property type="entry name" value="HATPase_dom"/>
</dbReference>
<evidence type="ECO:0000256" key="12">
    <source>
        <dbReference type="ARBA" id="ARBA00022989"/>
    </source>
</evidence>
<dbReference type="Pfam" id="PF00512">
    <property type="entry name" value="HisKA"/>
    <property type="match status" value="1"/>
</dbReference>
<dbReference type="SMART" id="SM00388">
    <property type="entry name" value="HisKA"/>
    <property type="match status" value="1"/>
</dbReference>
<evidence type="ECO:0000256" key="8">
    <source>
        <dbReference type="ARBA" id="ARBA00022692"/>
    </source>
</evidence>
<dbReference type="PANTHER" id="PTHR44936:SF5">
    <property type="entry name" value="SENSOR HISTIDINE KINASE ENVZ"/>
    <property type="match status" value="1"/>
</dbReference>
<sequence length="479" mass="53178">MITNYLRQKLIYQIGIIVLVGFVISFVLSLYLLSYDKSQSLNKLSVSRALQRVVSIADTLKQTPDSLHRTLLDASASSDLQLSLTKTPKVAAQNSLSGMENDVIQAFNQAGYPQANITLIASPDAPLMSLDEQNMATMHQRMMGTNSMMDNRASNGHHLMLSPRSFSATINGSVLVAKQWLNFSSGVEKSAAHWSSSVLLTLVCVMLLTVLVSLMIIRRALKPIRQLGNAAQIFAHTKQVQEVNNDNLPQDLTPTINAFNQMQHQVTEYIDERTKLLAAISHDLRTPLTSLRLRAEFLEENEDRQQILNNIETMDKMLSETLRFAKQDAQPETCQRTELYPWFNAICHHYQQQGIEITLRCPNDAVGSIPVINLKRMVENLLNNAAQYAGNDASISLEAVVTSNRLSISVVDTGVGIEPQHHEQALKPFVRLDNARNTQQSNIGLGLAITQSLASKYGGELRLEANQPKGLKATIHLAQ</sequence>
<comment type="catalytic activity">
    <reaction evidence="1">
        <text>ATP + protein L-histidine = ADP + protein N-phospho-L-histidine.</text>
        <dbReference type="EC" id="2.7.13.3"/>
    </reaction>
</comment>
<evidence type="ECO:0000256" key="7">
    <source>
        <dbReference type="ARBA" id="ARBA00022679"/>
    </source>
</evidence>
<evidence type="ECO:0000259" key="17">
    <source>
        <dbReference type="PROSITE" id="PS50885"/>
    </source>
</evidence>
<evidence type="ECO:0000256" key="13">
    <source>
        <dbReference type="ARBA" id="ARBA00023012"/>
    </source>
</evidence>
<proteinExistence type="predicted"/>
<dbReference type="GO" id="GO:0016301">
    <property type="term" value="F:kinase activity"/>
    <property type="evidence" value="ECO:0007669"/>
    <property type="project" value="UniProtKB-KW"/>
</dbReference>